<feature type="chain" id="PRO_5042035862" description="Ig-like domain-containing protein" evidence="1">
    <location>
        <begin position="22"/>
        <end position="141"/>
    </location>
</feature>
<dbReference type="Gene3D" id="2.60.40.10">
    <property type="entry name" value="Immunoglobulins"/>
    <property type="match status" value="1"/>
</dbReference>
<organism evidence="3 4">
    <name type="scientific">Mythimna separata</name>
    <name type="common">Oriental armyworm</name>
    <name type="synonym">Pseudaletia separata</name>
    <dbReference type="NCBI Taxonomy" id="271217"/>
    <lineage>
        <taxon>Eukaryota</taxon>
        <taxon>Metazoa</taxon>
        <taxon>Ecdysozoa</taxon>
        <taxon>Arthropoda</taxon>
        <taxon>Hexapoda</taxon>
        <taxon>Insecta</taxon>
        <taxon>Pterygota</taxon>
        <taxon>Neoptera</taxon>
        <taxon>Endopterygota</taxon>
        <taxon>Lepidoptera</taxon>
        <taxon>Glossata</taxon>
        <taxon>Ditrysia</taxon>
        <taxon>Noctuoidea</taxon>
        <taxon>Noctuidae</taxon>
        <taxon>Noctuinae</taxon>
        <taxon>Hadenini</taxon>
        <taxon>Mythimna</taxon>
    </lineage>
</organism>
<dbReference type="EMBL" id="JARGEI010000013">
    <property type="protein sequence ID" value="KAJ8721562.1"/>
    <property type="molecule type" value="Genomic_DNA"/>
</dbReference>
<reference evidence="3" key="1">
    <citation type="submission" date="2023-03" db="EMBL/GenBank/DDBJ databases">
        <title>Chromosome-level genomes of two armyworms, Mythimna separata and Mythimna loreyi, provide insights into the biosynthesis and reception of sex pheromones.</title>
        <authorList>
            <person name="Zhao H."/>
        </authorList>
    </citation>
    <scope>NUCLEOTIDE SEQUENCE</scope>
    <source>
        <strain evidence="3">BeijingLab</strain>
        <tissue evidence="3">Pupa</tissue>
    </source>
</reference>
<feature type="signal peptide" evidence="1">
    <location>
        <begin position="1"/>
        <end position="21"/>
    </location>
</feature>
<dbReference type="Pfam" id="PF00047">
    <property type="entry name" value="ig"/>
    <property type="match status" value="1"/>
</dbReference>
<dbReference type="Proteomes" id="UP001231518">
    <property type="component" value="Chromosome 12"/>
</dbReference>
<proteinExistence type="predicted"/>
<accession>A0AAD7YM45</accession>
<keyword evidence="1" id="KW-0732">Signal</keyword>
<keyword evidence="4" id="KW-1185">Reference proteome</keyword>
<dbReference type="InterPro" id="IPR013783">
    <property type="entry name" value="Ig-like_fold"/>
</dbReference>
<dbReference type="FunFam" id="2.60.40.10:FF:000437">
    <property type="entry name" value="Beat-IIIc, isoform A"/>
    <property type="match status" value="1"/>
</dbReference>
<gene>
    <name evidence="3" type="ORF">PYW07_002337</name>
</gene>
<comment type="caution">
    <text evidence="3">The sequence shown here is derived from an EMBL/GenBank/DDBJ whole genome shotgun (WGS) entry which is preliminary data.</text>
</comment>
<dbReference type="PANTHER" id="PTHR21261:SF15">
    <property type="entry name" value="BEATEN PATH IIIA, ISOFORM D-RELATED"/>
    <property type="match status" value="1"/>
</dbReference>
<dbReference type="InterPro" id="IPR013151">
    <property type="entry name" value="Immunoglobulin_dom"/>
</dbReference>
<dbReference type="PANTHER" id="PTHR21261">
    <property type="entry name" value="BEAT PROTEIN"/>
    <property type="match status" value="1"/>
</dbReference>
<evidence type="ECO:0000313" key="4">
    <source>
        <dbReference type="Proteomes" id="UP001231518"/>
    </source>
</evidence>
<sequence>MFGRTTLFFLLFLWTQDFVRSLRLVHLHVPSQTREGRKAFLSCQYDLQGHTLYNVKWYKDGHEFYRYVPKNDPPVYYFPMVGVNIDIDRSTSNTVALVNLSHESRGNYSCEVNGAAPRFDTVSGHKYLDMEQTIFTRGNSH</sequence>
<feature type="domain" description="Ig-like" evidence="2">
    <location>
        <begin position="35"/>
        <end position="123"/>
    </location>
</feature>
<dbReference type="AlphaFoldDB" id="A0AAD7YM45"/>
<dbReference type="InterPro" id="IPR036179">
    <property type="entry name" value="Ig-like_dom_sf"/>
</dbReference>
<name>A0AAD7YM45_MYTSE</name>
<evidence type="ECO:0000313" key="3">
    <source>
        <dbReference type="EMBL" id="KAJ8721562.1"/>
    </source>
</evidence>
<dbReference type="PROSITE" id="PS50835">
    <property type="entry name" value="IG_LIKE"/>
    <property type="match status" value="1"/>
</dbReference>
<dbReference type="SUPFAM" id="SSF48726">
    <property type="entry name" value="Immunoglobulin"/>
    <property type="match status" value="1"/>
</dbReference>
<dbReference type="InterPro" id="IPR007110">
    <property type="entry name" value="Ig-like_dom"/>
</dbReference>
<evidence type="ECO:0000256" key="1">
    <source>
        <dbReference type="SAM" id="SignalP"/>
    </source>
</evidence>
<evidence type="ECO:0000259" key="2">
    <source>
        <dbReference type="PROSITE" id="PS50835"/>
    </source>
</evidence>
<protein>
    <recommendedName>
        <fullName evidence="2">Ig-like domain-containing protein</fullName>
    </recommendedName>
</protein>